<dbReference type="InterPro" id="IPR054058">
    <property type="entry name" value="HTH_67"/>
</dbReference>
<proteinExistence type="predicted"/>
<dbReference type="EMBL" id="FQVU01000003">
    <property type="protein sequence ID" value="SHG74184.1"/>
    <property type="molecule type" value="Genomic_DNA"/>
</dbReference>
<protein>
    <recommendedName>
        <fullName evidence="3">SalK</fullName>
    </recommendedName>
</protein>
<keyword evidence="2" id="KW-1185">Reference proteome</keyword>
<sequence length="289" mass="30867">MTDAPGPSPARVHRALEPLHALVYFAPEGGEEYRAVGLDRTRYHYFASRAAAMGPVPADVVVATFFNFSPALVTRAIPRAWELASCETILAARYRVVDRALRRLLGEDVVTGAPLAEAAELARAATVELRPEARPLYAAHASLPWPDAPHLVFWHAITLLREHRGDGHLAALLATGLTGLEALVTHTATGRGFTEPAAKLSRGWSDEQWSAAVAGLRERGLLDGDGGPTAAGAALRADLEDATDRMDTAPWLALGAERTARLHELGRDLSRRAVAAGAFPDGVFASPRA</sequence>
<dbReference type="Proteomes" id="UP000186132">
    <property type="component" value="Unassembled WGS sequence"/>
</dbReference>
<organism evidence="1 2">
    <name type="scientific">Jatrophihabitans endophyticus</name>
    <dbReference type="NCBI Taxonomy" id="1206085"/>
    <lineage>
        <taxon>Bacteria</taxon>
        <taxon>Bacillati</taxon>
        <taxon>Actinomycetota</taxon>
        <taxon>Actinomycetes</taxon>
        <taxon>Jatrophihabitantales</taxon>
        <taxon>Jatrophihabitantaceae</taxon>
        <taxon>Jatrophihabitans</taxon>
    </lineage>
</organism>
<name>A0A1M5MA07_9ACTN</name>
<dbReference type="OrthoDB" id="157052at2"/>
<evidence type="ECO:0008006" key="3">
    <source>
        <dbReference type="Google" id="ProtNLM"/>
    </source>
</evidence>
<dbReference type="Pfam" id="PF21863">
    <property type="entry name" value="HTH_67"/>
    <property type="match status" value="1"/>
</dbReference>
<dbReference type="RefSeq" id="WP_143168168.1">
    <property type="nucleotide sequence ID" value="NZ_FQVU01000003.1"/>
</dbReference>
<accession>A0A1M5MA07</accession>
<evidence type="ECO:0000313" key="2">
    <source>
        <dbReference type="Proteomes" id="UP000186132"/>
    </source>
</evidence>
<evidence type="ECO:0000313" key="1">
    <source>
        <dbReference type="EMBL" id="SHG74184.1"/>
    </source>
</evidence>
<dbReference type="AlphaFoldDB" id="A0A1M5MA07"/>
<gene>
    <name evidence="1" type="ORF">SAMN05443575_2672</name>
</gene>
<dbReference type="STRING" id="1206085.SAMN05443575_2672"/>
<dbReference type="NCBIfam" id="NF047719">
    <property type="entry name" value="SCO6745_fam_HTH"/>
    <property type="match status" value="1"/>
</dbReference>
<reference evidence="1 2" key="1">
    <citation type="submission" date="2016-11" db="EMBL/GenBank/DDBJ databases">
        <authorList>
            <person name="Jaros S."/>
            <person name="Januszkiewicz K."/>
            <person name="Wedrychowicz H."/>
        </authorList>
    </citation>
    <scope>NUCLEOTIDE SEQUENCE [LARGE SCALE GENOMIC DNA]</scope>
    <source>
        <strain evidence="1 2">DSM 45627</strain>
    </source>
</reference>